<dbReference type="Gene3D" id="3.20.20.190">
    <property type="entry name" value="Phosphatidylinositol (PI) phosphodiesterase"/>
    <property type="match status" value="1"/>
</dbReference>
<dbReference type="Proteomes" id="UP000034076">
    <property type="component" value="Unassembled WGS sequence"/>
</dbReference>
<dbReference type="SUPFAM" id="SSF51695">
    <property type="entry name" value="PLC-like phosphodiesterases"/>
    <property type="match status" value="1"/>
</dbReference>
<dbReference type="PANTHER" id="PTHR46211">
    <property type="entry name" value="GLYCEROPHOSPHORYL DIESTER PHOSPHODIESTERASE"/>
    <property type="match status" value="1"/>
</dbReference>
<dbReference type="STRING" id="270498.CHK_1183"/>
<feature type="domain" description="GP-PDE" evidence="2">
    <location>
        <begin position="65"/>
        <end position="303"/>
    </location>
</feature>
<keyword evidence="1" id="KW-1133">Transmembrane helix</keyword>
<name>A0A0M2NMD8_9FIRM</name>
<keyword evidence="1" id="KW-0472">Membrane</keyword>
<dbReference type="InterPro" id="IPR017946">
    <property type="entry name" value="PLC-like_Pdiesterase_TIM-brl"/>
</dbReference>
<keyword evidence="1" id="KW-0812">Transmembrane</keyword>
<comment type="caution">
    <text evidence="3">The sequence shown here is derived from an EMBL/GenBank/DDBJ whole genome shotgun (WGS) entry which is preliminary data.</text>
</comment>
<dbReference type="GO" id="GO:0008889">
    <property type="term" value="F:glycerophosphodiester phosphodiesterase activity"/>
    <property type="evidence" value="ECO:0007669"/>
    <property type="project" value="UniProtKB-EC"/>
</dbReference>
<feature type="transmembrane region" description="Helical" evidence="1">
    <location>
        <begin position="33"/>
        <end position="53"/>
    </location>
</feature>
<dbReference type="Pfam" id="PF03009">
    <property type="entry name" value="GDPD"/>
    <property type="match status" value="1"/>
</dbReference>
<keyword evidence="4" id="KW-1185">Reference proteome</keyword>
<dbReference type="PATRIC" id="fig|270498.16.peg.142"/>
<evidence type="ECO:0000259" key="2">
    <source>
        <dbReference type="PROSITE" id="PS51704"/>
    </source>
</evidence>
<evidence type="ECO:0000256" key="1">
    <source>
        <dbReference type="SAM" id="Phobius"/>
    </source>
</evidence>
<dbReference type="PANTHER" id="PTHR46211:SF1">
    <property type="entry name" value="GLYCEROPHOSPHODIESTER PHOSPHODIESTERASE, CYTOPLASMIC"/>
    <property type="match status" value="1"/>
</dbReference>
<protein>
    <submittedName>
        <fullName evidence="3">Glycerophosphoryl diester phosphodiesterase</fullName>
        <ecNumber evidence="3">3.1.4.46</ecNumber>
    </submittedName>
</protein>
<organism evidence="3 4">
    <name type="scientific">Christensenella hongkongensis</name>
    <dbReference type="NCBI Taxonomy" id="270498"/>
    <lineage>
        <taxon>Bacteria</taxon>
        <taxon>Bacillati</taxon>
        <taxon>Bacillota</taxon>
        <taxon>Clostridia</taxon>
        <taxon>Christensenellales</taxon>
        <taxon>Christensenellaceae</taxon>
        <taxon>Christensenella</taxon>
    </lineage>
</organism>
<accession>A0A0M2NMD8</accession>
<dbReference type="InterPro" id="IPR030395">
    <property type="entry name" value="GP_PDE_dom"/>
</dbReference>
<dbReference type="EMBL" id="LAYJ01000078">
    <property type="protein sequence ID" value="KKI51395.1"/>
    <property type="molecule type" value="Genomic_DNA"/>
</dbReference>
<evidence type="ECO:0000313" key="4">
    <source>
        <dbReference type="Proteomes" id="UP000034076"/>
    </source>
</evidence>
<dbReference type="EC" id="3.1.4.46" evidence="3"/>
<dbReference type="PROSITE" id="PS51704">
    <property type="entry name" value="GP_PDE"/>
    <property type="match status" value="1"/>
</dbReference>
<dbReference type="GO" id="GO:0006629">
    <property type="term" value="P:lipid metabolic process"/>
    <property type="evidence" value="ECO:0007669"/>
    <property type="project" value="InterPro"/>
</dbReference>
<dbReference type="CDD" id="cd08585">
    <property type="entry name" value="GDPD_like_3"/>
    <property type="match status" value="1"/>
</dbReference>
<evidence type="ECO:0000313" key="3">
    <source>
        <dbReference type="EMBL" id="KKI51395.1"/>
    </source>
</evidence>
<dbReference type="AlphaFoldDB" id="A0A0M2NMD8"/>
<proteinExistence type="predicted"/>
<gene>
    <name evidence="3" type="ORF">CHK_1183</name>
</gene>
<sequence length="303" mass="35050">MIDIRKQAYFIIITFLKNKIKSMVQYDQELCDMFWIILLAAVLCLIVFLYYFMTAGKPVRSWLEDYAYAHRGLHTGEFPENSLAAFQNAVAHGYAIELDVHLSRDEVLVVFHDESLKRMTGFDGRIEDLTLEELRTLRLAGTQHGIPTLQEVFDTVDGKVPLLIELKNVGRAGKLEMALFEALSTYRGKYAVQSFSPFSVRWFRKNAPGVLRGQLSATFSQYADEFPKWKRRALKHLIVNAISRPNFINYELDGLEMPVIKRLRKRGIPIFAWTVRTGEEEERALKYADVMVFENIEVKNIEK</sequence>
<reference evidence="3 4" key="1">
    <citation type="submission" date="2015-04" db="EMBL/GenBank/DDBJ databases">
        <title>Draft genome sequence of bacteremic isolate Catabacter hongkongensis type strain HKU16T.</title>
        <authorList>
            <person name="Lau S.K."/>
            <person name="Teng J.L."/>
            <person name="Huang Y."/>
            <person name="Curreem S.O."/>
            <person name="Tsui S.K."/>
            <person name="Woo P.C."/>
        </authorList>
    </citation>
    <scope>NUCLEOTIDE SEQUENCE [LARGE SCALE GENOMIC DNA]</scope>
    <source>
        <strain evidence="3 4">HKU16</strain>
    </source>
</reference>
<keyword evidence="3" id="KW-0378">Hydrolase</keyword>